<feature type="region of interest" description="Disordered" evidence="9">
    <location>
        <begin position="88"/>
        <end position="108"/>
    </location>
</feature>
<dbReference type="AlphaFoldDB" id="A0A8C3S7K2"/>
<keyword evidence="4" id="KW-0734">Signal transduction inhibitor</keyword>
<dbReference type="FunFam" id="1.10.196.10:FF:000001">
    <property type="entry name" value="Regulator of G-protein signaling 8"/>
    <property type="match status" value="1"/>
</dbReference>
<organism evidence="11 12">
    <name type="scientific">Chelydra serpentina</name>
    <name type="common">Snapping turtle</name>
    <name type="synonym">Testudo serpentina</name>
    <dbReference type="NCBI Taxonomy" id="8475"/>
    <lineage>
        <taxon>Eukaryota</taxon>
        <taxon>Metazoa</taxon>
        <taxon>Chordata</taxon>
        <taxon>Craniata</taxon>
        <taxon>Vertebrata</taxon>
        <taxon>Euteleostomi</taxon>
        <taxon>Archelosauria</taxon>
        <taxon>Testudinata</taxon>
        <taxon>Testudines</taxon>
        <taxon>Cryptodira</taxon>
        <taxon>Durocryptodira</taxon>
        <taxon>Americhelydia</taxon>
        <taxon>Chelydroidea</taxon>
        <taxon>Chelydridae</taxon>
        <taxon>Chelydra</taxon>
    </lineage>
</organism>
<dbReference type="PRINTS" id="PR01301">
    <property type="entry name" value="RGSPROTEIN"/>
</dbReference>
<sequence>MTGPWIGRAGAGSGWLSLNPKMLETDTEELREMLSEEKVAGGDACPAAEGASLEEEKVVIAAECVEEQPGSSPAFVIPELRLDSTADGLTDEEDEEEDEEEEDSDQHYLERSEVKRCSMIEPSGCEPTYTLTVQGSLRRRTHSEGSLLQDTKGHCFTSDTTLNCLDIQGPQTRWALPSPRTLKKELAKNGGSIHQLGLLFSGHRKLSGTDNECGCEDGDEASCKKRSKNLAKDMKNRLGIFRRRNESPGANPISKLDKAMKSLKPTPEEALKWGESLEKLLLHKYGLAAFRAFLRTEFSEENLEFWLACEEYKKIKSQSKMVSKAKKIFAEYIAIQSCKEVNLDSYTREHTKENLQTITRSCFDLAQKRIYGLMEKDSYPRFLRSELYLDIINQKKSSPTL</sequence>
<feature type="compositionally biased region" description="Acidic residues" evidence="9">
    <location>
        <begin position="89"/>
        <end position="104"/>
    </location>
</feature>
<dbReference type="Pfam" id="PF00615">
    <property type="entry name" value="RGS"/>
    <property type="match status" value="1"/>
</dbReference>
<name>A0A8C3S7K2_CHESE</name>
<feature type="region of interest" description="Disordered" evidence="9">
    <location>
        <begin position="1"/>
        <end position="20"/>
    </location>
</feature>
<evidence type="ECO:0000256" key="3">
    <source>
        <dbReference type="ARBA" id="ARBA00022553"/>
    </source>
</evidence>
<keyword evidence="2" id="KW-0488">Methylation</keyword>
<dbReference type="Gene3D" id="1.10.167.10">
    <property type="entry name" value="Regulator of G-protein Signalling 4, domain 2"/>
    <property type="match status" value="1"/>
</dbReference>
<dbReference type="GO" id="GO:0005634">
    <property type="term" value="C:nucleus"/>
    <property type="evidence" value="ECO:0007669"/>
    <property type="project" value="UniProtKB-SubCell"/>
</dbReference>
<comment type="function">
    <text evidence="7">Down-regulates signaling from heterotrimeric G-proteins by increasing the GTPase activity of the alpha subunits, thereby driving them into their inactive GDP-bound form. Down-regulates G-protein-mediated release of inositol phosphates and activation of MAP kinases.</text>
</comment>
<accession>A0A8C3S7K2</accession>
<dbReference type="SUPFAM" id="SSF48097">
    <property type="entry name" value="Regulator of G-protein signaling, RGS"/>
    <property type="match status" value="1"/>
</dbReference>
<dbReference type="Ensembl" id="ENSCSRT00000009938.1">
    <property type="protein sequence ID" value="ENSCSRP00000009599.1"/>
    <property type="gene ID" value="ENSCSRG00000007199.1"/>
</dbReference>
<dbReference type="FunFam" id="1.10.167.10:FF:000001">
    <property type="entry name" value="Putative regulator of g-protein signaling 12"/>
    <property type="match status" value="1"/>
</dbReference>
<reference evidence="11" key="1">
    <citation type="submission" date="2025-08" db="UniProtKB">
        <authorList>
            <consortium name="Ensembl"/>
        </authorList>
    </citation>
    <scope>IDENTIFICATION</scope>
</reference>
<evidence type="ECO:0000313" key="11">
    <source>
        <dbReference type="Ensembl" id="ENSCSRP00000009599.1"/>
    </source>
</evidence>
<reference evidence="11" key="2">
    <citation type="submission" date="2025-09" db="UniProtKB">
        <authorList>
            <consortium name="Ensembl"/>
        </authorList>
    </citation>
    <scope>IDENTIFICATION</scope>
</reference>
<dbReference type="InterPro" id="IPR016137">
    <property type="entry name" value="RGS"/>
</dbReference>
<dbReference type="PANTHER" id="PTHR46848">
    <property type="entry name" value="REGULATOR OF G-PROTEIN SIGNALING 3"/>
    <property type="match status" value="1"/>
</dbReference>
<keyword evidence="3" id="KW-0597">Phosphoprotein</keyword>
<comment type="subcellular location">
    <subcellularLocation>
        <location evidence="1">Nucleus</location>
    </subcellularLocation>
</comment>
<dbReference type="CDD" id="cd08713">
    <property type="entry name" value="RGS_RGS3"/>
    <property type="match status" value="1"/>
</dbReference>
<proteinExistence type="predicted"/>
<evidence type="ECO:0000259" key="10">
    <source>
        <dbReference type="PROSITE" id="PS50132"/>
    </source>
</evidence>
<dbReference type="PROSITE" id="PS50132">
    <property type="entry name" value="RGS"/>
    <property type="match status" value="1"/>
</dbReference>
<dbReference type="Gene3D" id="1.10.196.10">
    <property type="match status" value="1"/>
</dbReference>
<dbReference type="GO" id="GO:0005737">
    <property type="term" value="C:cytoplasm"/>
    <property type="evidence" value="ECO:0007669"/>
    <property type="project" value="UniProtKB-ARBA"/>
</dbReference>
<dbReference type="GO" id="GO:0009968">
    <property type="term" value="P:negative regulation of signal transduction"/>
    <property type="evidence" value="ECO:0007669"/>
    <property type="project" value="UniProtKB-KW"/>
</dbReference>
<dbReference type="InterPro" id="IPR044926">
    <property type="entry name" value="RGS_subdomain_2"/>
</dbReference>
<evidence type="ECO:0000256" key="8">
    <source>
        <dbReference type="ARBA" id="ARBA00070073"/>
    </source>
</evidence>
<dbReference type="PANTHER" id="PTHR46848:SF1">
    <property type="entry name" value="REGULATOR OF G-PROTEIN SIGNALING 3"/>
    <property type="match status" value="1"/>
</dbReference>
<dbReference type="Proteomes" id="UP000694403">
    <property type="component" value="Unplaced"/>
</dbReference>
<protein>
    <recommendedName>
        <fullName evidence="8">Regulator of G-protein signaling 3</fullName>
    </recommendedName>
</protein>
<evidence type="ECO:0000256" key="5">
    <source>
        <dbReference type="ARBA" id="ARBA00022843"/>
    </source>
</evidence>
<evidence type="ECO:0000256" key="2">
    <source>
        <dbReference type="ARBA" id="ARBA00022481"/>
    </source>
</evidence>
<evidence type="ECO:0000256" key="7">
    <source>
        <dbReference type="ARBA" id="ARBA00055005"/>
    </source>
</evidence>
<evidence type="ECO:0000256" key="9">
    <source>
        <dbReference type="SAM" id="MobiDB-lite"/>
    </source>
</evidence>
<dbReference type="InterPro" id="IPR034951">
    <property type="entry name" value="RGS_RGS3"/>
</dbReference>
<evidence type="ECO:0000256" key="1">
    <source>
        <dbReference type="ARBA" id="ARBA00004123"/>
    </source>
</evidence>
<evidence type="ECO:0000256" key="6">
    <source>
        <dbReference type="ARBA" id="ARBA00023242"/>
    </source>
</evidence>
<dbReference type="SMART" id="SM00315">
    <property type="entry name" value="RGS"/>
    <property type="match status" value="1"/>
</dbReference>
<dbReference type="FunFam" id="1.10.196.10:FF:000003">
    <property type="entry name" value="regulator of G-protein signaling 3 isoform X1"/>
    <property type="match status" value="1"/>
</dbReference>
<evidence type="ECO:0000256" key="4">
    <source>
        <dbReference type="ARBA" id="ARBA00022700"/>
    </source>
</evidence>
<dbReference type="GO" id="GO:0005886">
    <property type="term" value="C:plasma membrane"/>
    <property type="evidence" value="ECO:0007669"/>
    <property type="project" value="UniProtKB-ARBA"/>
</dbReference>
<evidence type="ECO:0000313" key="12">
    <source>
        <dbReference type="Proteomes" id="UP000694403"/>
    </source>
</evidence>
<dbReference type="InterPro" id="IPR036305">
    <property type="entry name" value="RGS_sf"/>
</dbReference>
<feature type="domain" description="RGS" evidence="10">
    <location>
        <begin position="276"/>
        <end position="392"/>
    </location>
</feature>
<dbReference type="InterPro" id="IPR024066">
    <property type="entry name" value="RGS_subdom1/3"/>
</dbReference>
<keyword evidence="12" id="KW-1185">Reference proteome</keyword>
<keyword evidence="5" id="KW-0832">Ubl conjugation</keyword>
<keyword evidence="6" id="KW-0539">Nucleus</keyword>